<name>D6Y1F9_BACIE</name>
<gene>
    <name evidence="1" type="ordered locus">Bsel_3264</name>
</gene>
<dbReference type="eggNOG" id="COG0561">
    <property type="taxonomic scope" value="Bacteria"/>
</dbReference>
<dbReference type="KEGG" id="bse:Bsel_3264"/>
<dbReference type="SFLD" id="SFLDG01144">
    <property type="entry name" value="C2.B.4:_PGP_Like"/>
    <property type="match status" value="1"/>
</dbReference>
<reference evidence="1" key="1">
    <citation type="submission" date="2009-10" db="EMBL/GenBank/DDBJ databases">
        <title>Complete sequence of Bacillus selenitireducens MLS10.</title>
        <authorList>
            <consortium name="US DOE Joint Genome Institute"/>
            <person name="Lucas S."/>
            <person name="Copeland A."/>
            <person name="Lapidus A."/>
            <person name="Glavina del Rio T."/>
            <person name="Dalin E."/>
            <person name="Tice H."/>
            <person name="Bruce D."/>
            <person name="Goodwin L."/>
            <person name="Pitluck S."/>
            <person name="Sims D."/>
            <person name="Brettin T."/>
            <person name="Detter J.C."/>
            <person name="Han C."/>
            <person name="Larimer F."/>
            <person name="Land M."/>
            <person name="Hauser L."/>
            <person name="Kyrpides N."/>
            <person name="Ovchinnikova G."/>
            <person name="Stolz J."/>
        </authorList>
    </citation>
    <scope>NUCLEOTIDE SEQUENCE [LARGE SCALE GENOMIC DNA]</scope>
    <source>
        <strain evidence="1">MLS10</strain>
    </source>
</reference>
<dbReference type="GO" id="GO:0005829">
    <property type="term" value="C:cytosol"/>
    <property type="evidence" value="ECO:0007669"/>
    <property type="project" value="TreeGrafter"/>
</dbReference>
<dbReference type="CDD" id="cd07517">
    <property type="entry name" value="HAD_HPP"/>
    <property type="match status" value="1"/>
</dbReference>
<dbReference type="AlphaFoldDB" id="D6Y1F9"/>
<dbReference type="InterPro" id="IPR036412">
    <property type="entry name" value="HAD-like_sf"/>
</dbReference>
<dbReference type="EMBL" id="CP001791">
    <property type="protein sequence ID" value="ADI00746.1"/>
    <property type="molecule type" value="Genomic_DNA"/>
</dbReference>
<dbReference type="PANTHER" id="PTHR10000:SF25">
    <property type="entry name" value="PHOSPHATASE YKRA-RELATED"/>
    <property type="match status" value="1"/>
</dbReference>
<dbReference type="InterPro" id="IPR000150">
    <property type="entry name" value="Cof"/>
</dbReference>
<dbReference type="HOGENOM" id="CLU_044146_7_0_9"/>
<protein>
    <submittedName>
        <fullName evidence="1">Cof-like hydrolase</fullName>
    </submittedName>
</protein>
<dbReference type="PANTHER" id="PTHR10000">
    <property type="entry name" value="PHOSPHOSERINE PHOSPHATASE"/>
    <property type="match status" value="1"/>
</dbReference>
<proteinExistence type="predicted"/>
<dbReference type="GO" id="GO:0000287">
    <property type="term" value="F:magnesium ion binding"/>
    <property type="evidence" value="ECO:0007669"/>
    <property type="project" value="TreeGrafter"/>
</dbReference>
<dbReference type="Pfam" id="PF08282">
    <property type="entry name" value="Hydrolase_3"/>
    <property type="match status" value="1"/>
</dbReference>
<dbReference type="SUPFAM" id="SSF56784">
    <property type="entry name" value="HAD-like"/>
    <property type="match status" value="1"/>
</dbReference>
<keyword evidence="2" id="KW-1185">Reference proteome</keyword>
<dbReference type="SFLD" id="SFLDS00003">
    <property type="entry name" value="Haloacid_Dehalogenase"/>
    <property type="match status" value="1"/>
</dbReference>
<dbReference type="GO" id="GO:0016791">
    <property type="term" value="F:phosphatase activity"/>
    <property type="evidence" value="ECO:0007669"/>
    <property type="project" value="TreeGrafter"/>
</dbReference>
<evidence type="ECO:0000313" key="1">
    <source>
        <dbReference type="EMBL" id="ADI00746.1"/>
    </source>
</evidence>
<accession>D6Y1F9</accession>
<dbReference type="NCBIfam" id="TIGR00099">
    <property type="entry name" value="Cof-subfamily"/>
    <property type="match status" value="1"/>
</dbReference>
<dbReference type="InterPro" id="IPR006379">
    <property type="entry name" value="HAD-SF_hydro_IIB"/>
</dbReference>
<organism evidence="1 2">
    <name type="scientific">Bacillus selenitireducens (strain ATCC 700615 / DSM 15326 / MLS10)</name>
    <dbReference type="NCBI Taxonomy" id="439292"/>
    <lineage>
        <taxon>Bacteria</taxon>
        <taxon>Bacillati</taxon>
        <taxon>Bacillota</taxon>
        <taxon>Bacilli</taxon>
        <taxon>Bacillales</taxon>
        <taxon>Bacillaceae</taxon>
        <taxon>Salisediminibacterium</taxon>
    </lineage>
</organism>
<dbReference type="STRING" id="439292.Bsel_3264"/>
<dbReference type="Proteomes" id="UP000000271">
    <property type="component" value="Chromosome"/>
</dbReference>
<dbReference type="InterPro" id="IPR023214">
    <property type="entry name" value="HAD_sf"/>
</dbReference>
<dbReference type="NCBIfam" id="TIGR01484">
    <property type="entry name" value="HAD-SF-IIB"/>
    <property type="match status" value="1"/>
</dbReference>
<dbReference type="SFLD" id="SFLDG01140">
    <property type="entry name" value="C2.B:_Phosphomannomutase_and_P"/>
    <property type="match status" value="1"/>
</dbReference>
<evidence type="ECO:0000313" key="2">
    <source>
        <dbReference type="Proteomes" id="UP000000271"/>
    </source>
</evidence>
<dbReference type="Gene3D" id="3.30.1240.10">
    <property type="match status" value="1"/>
</dbReference>
<sequence>MERKRKMNKKAIFFDIDGTLLDHDKALPASTKQAVMQLKEDGHFVGIATGRAPFMFESLRKELGIETFISFNGQYVVHEGTPIVRNALDQGELEQLIGFAREQQHPLVYMDHEGMRANTEEHQDIHAALNSLKFEHPSQDRDYYRKKPLYQTLLFCREGEEDAYKDTFPAFDFIRWHDVSTDILPAKGSKAKGIDAMVKQMGLDPEDVYVFGDGPNDVEMIQASKHGIAMGNSVPETKAVADFVTKDVSEDGVLHGLRHVGLLK</sequence>
<dbReference type="Gene3D" id="3.40.50.1000">
    <property type="entry name" value="HAD superfamily/HAD-like"/>
    <property type="match status" value="1"/>
</dbReference>